<dbReference type="Gene3D" id="1.10.10.10">
    <property type="entry name" value="Winged helix-like DNA-binding domain superfamily/Winged helix DNA-binding domain"/>
    <property type="match status" value="1"/>
</dbReference>
<name>A0A9N8N8Y6_9BURK</name>
<evidence type="ECO:0000313" key="7">
    <source>
        <dbReference type="Proteomes" id="UP000675121"/>
    </source>
</evidence>
<dbReference type="EMBL" id="CAJNAS010000037">
    <property type="protein sequence ID" value="CAE6965245.1"/>
    <property type="molecule type" value="Genomic_DNA"/>
</dbReference>
<dbReference type="Gene3D" id="3.30.450.40">
    <property type="match status" value="1"/>
</dbReference>
<evidence type="ECO:0000256" key="4">
    <source>
        <dbReference type="SAM" id="MobiDB-lite"/>
    </source>
</evidence>
<dbReference type="PANTHER" id="PTHR30136:SF35">
    <property type="entry name" value="HTH-TYPE TRANSCRIPTIONAL REGULATOR RV1719"/>
    <property type="match status" value="1"/>
</dbReference>
<dbReference type="GO" id="GO:0003700">
    <property type="term" value="F:DNA-binding transcription factor activity"/>
    <property type="evidence" value="ECO:0007669"/>
    <property type="project" value="TreeGrafter"/>
</dbReference>
<keyword evidence="2" id="KW-0238">DNA-binding</keyword>
<dbReference type="PROSITE" id="PS51077">
    <property type="entry name" value="HTH_ICLR"/>
    <property type="match status" value="1"/>
</dbReference>
<keyword evidence="1" id="KW-0805">Transcription regulation</keyword>
<evidence type="ECO:0000313" key="6">
    <source>
        <dbReference type="EMBL" id="CAE6965245.1"/>
    </source>
</evidence>
<dbReference type="InterPro" id="IPR014757">
    <property type="entry name" value="Tscrpt_reg_IclR_C"/>
</dbReference>
<proteinExistence type="predicted"/>
<accession>A0A9N8N8Y6</accession>
<evidence type="ECO:0000256" key="1">
    <source>
        <dbReference type="ARBA" id="ARBA00023015"/>
    </source>
</evidence>
<dbReference type="InterPro" id="IPR036390">
    <property type="entry name" value="WH_DNA-bd_sf"/>
</dbReference>
<dbReference type="PANTHER" id="PTHR30136">
    <property type="entry name" value="HELIX-TURN-HELIX TRANSCRIPTIONAL REGULATOR, ICLR FAMILY"/>
    <property type="match status" value="1"/>
</dbReference>
<dbReference type="InterPro" id="IPR005471">
    <property type="entry name" value="Tscrpt_reg_IclR_N"/>
</dbReference>
<dbReference type="Pfam" id="PF01614">
    <property type="entry name" value="IclR_C"/>
    <property type="match status" value="1"/>
</dbReference>
<evidence type="ECO:0000256" key="3">
    <source>
        <dbReference type="ARBA" id="ARBA00023163"/>
    </source>
</evidence>
<keyword evidence="7" id="KW-1185">Reference proteome</keyword>
<dbReference type="InterPro" id="IPR050707">
    <property type="entry name" value="HTH_MetabolicPath_Reg"/>
</dbReference>
<dbReference type="InterPro" id="IPR036388">
    <property type="entry name" value="WH-like_DNA-bd_sf"/>
</dbReference>
<dbReference type="InterPro" id="IPR029016">
    <property type="entry name" value="GAF-like_dom_sf"/>
</dbReference>
<dbReference type="SUPFAM" id="SSF55781">
    <property type="entry name" value="GAF domain-like"/>
    <property type="match status" value="1"/>
</dbReference>
<comment type="caution">
    <text evidence="6">The sequence shown here is derived from an EMBL/GenBank/DDBJ whole genome shotgun (WGS) entry which is preliminary data.</text>
</comment>
<dbReference type="GO" id="GO:0045892">
    <property type="term" value="P:negative regulation of DNA-templated transcription"/>
    <property type="evidence" value="ECO:0007669"/>
    <property type="project" value="TreeGrafter"/>
</dbReference>
<keyword evidence="3" id="KW-0804">Transcription</keyword>
<dbReference type="GO" id="GO:0003677">
    <property type="term" value="F:DNA binding"/>
    <property type="evidence" value="ECO:0007669"/>
    <property type="project" value="UniProtKB-KW"/>
</dbReference>
<sequence>MPDKNERESAANSKSKREPQPHRTVDRVTSILEAVVYNPGMTFAELVRALDAAKSSVYGFIQGLLAKGWLYEDQNRFYLGPAVYGLTLASGHIRAGLVTHADLIALHEATGLAVFLGVQAGEHLIYIAEAGADPVEGFEARSNIRRKLLLTAGGKVLLAAKSDIDRESFLRRQSGDDKETVEEFLAEFNEIKRTQIATNVRRGGSRFAIATVVHSPSGEPVAAVTLVGPTPKLQPRADKLAKTLIKHVDAWSKRSISPREAI</sequence>
<evidence type="ECO:0000259" key="5">
    <source>
        <dbReference type="PROSITE" id="PS51077"/>
    </source>
</evidence>
<dbReference type="AlphaFoldDB" id="A0A9N8N8Y6"/>
<dbReference type="RefSeq" id="WP_201083033.1">
    <property type="nucleotide sequence ID" value="NZ_CAJNAS010000037.1"/>
</dbReference>
<protein>
    <recommendedName>
        <fullName evidence="5">HTH iclR-type domain-containing protein</fullName>
    </recommendedName>
</protein>
<feature type="domain" description="HTH iclR-type" evidence="5">
    <location>
        <begin position="22"/>
        <end position="81"/>
    </location>
</feature>
<organism evidence="6 7">
    <name type="scientific">Paraburkholderia domus</name>
    <dbReference type="NCBI Taxonomy" id="2793075"/>
    <lineage>
        <taxon>Bacteria</taxon>
        <taxon>Pseudomonadati</taxon>
        <taxon>Pseudomonadota</taxon>
        <taxon>Betaproteobacteria</taxon>
        <taxon>Burkholderiales</taxon>
        <taxon>Burkholderiaceae</taxon>
        <taxon>Paraburkholderia</taxon>
    </lineage>
</organism>
<reference evidence="6" key="1">
    <citation type="submission" date="2021-02" db="EMBL/GenBank/DDBJ databases">
        <authorList>
            <person name="Vanwijnsberghe S."/>
        </authorList>
    </citation>
    <scope>NUCLEOTIDE SEQUENCE</scope>
    <source>
        <strain evidence="6">R-70211</strain>
    </source>
</reference>
<dbReference type="Proteomes" id="UP000675121">
    <property type="component" value="Unassembled WGS sequence"/>
</dbReference>
<dbReference type="SUPFAM" id="SSF46785">
    <property type="entry name" value="Winged helix' DNA-binding domain"/>
    <property type="match status" value="1"/>
</dbReference>
<evidence type="ECO:0000256" key="2">
    <source>
        <dbReference type="ARBA" id="ARBA00023125"/>
    </source>
</evidence>
<feature type="region of interest" description="Disordered" evidence="4">
    <location>
        <begin position="1"/>
        <end position="24"/>
    </location>
</feature>
<dbReference type="Pfam" id="PF09339">
    <property type="entry name" value="HTH_IclR"/>
    <property type="match status" value="1"/>
</dbReference>
<gene>
    <name evidence="6" type="ORF">R70211_07288</name>
</gene>